<organism evidence="7 8">
    <name type="scientific">Pseudaeromonas paramecii</name>
    <dbReference type="NCBI Taxonomy" id="2138166"/>
    <lineage>
        <taxon>Bacteria</taxon>
        <taxon>Pseudomonadati</taxon>
        <taxon>Pseudomonadota</taxon>
        <taxon>Gammaproteobacteria</taxon>
        <taxon>Aeromonadales</taxon>
        <taxon>Aeromonadaceae</taxon>
        <taxon>Pseudaeromonas</taxon>
    </lineage>
</organism>
<dbReference type="EMBL" id="BAABFC010000004">
    <property type="protein sequence ID" value="GAA4495007.1"/>
    <property type="molecule type" value="Genomic_DNA"/>
</dbReference>
<evidence type="ECO:0000256" key="5">
    <source>
        <dbReference type="SAM" id="Coils"/>
    </source>
</evidence>
<keyword evidence="3 5" id="KW-0175">Coiled coil</keyword>
<name>A0ABP8PYY4_9GAMM</name>
<evidence type="ECO:0000256" key="3">
    <source>
        <dbReference type="ARBA" id="ARBA00023054"/>
    </source>
</evidence>
<feature type="coiled-coil region" evidence="5">
    <location>
        <begin position="35"/>
        <end position="115"/>
    </location>
</feature>
<gene>
    <name evidence="7" type="primary">rmuC</name>
    <name evidence="7" type="ORF">GCM10023095_07520</name>
</gene>
<evidence type="ECO:0000313" key="8">
    <source>
        <dbReference type="Proteomes" id="UP001501321"/>
    </source>
</evidence>
<comment type="caution">
    <text evidence="7">The sequence shown here is derived from an EMBL/GenBank/DDBJ whole genome shotgun (WGS) entry which is preliminary data.</text>
</comment>
<protein>
    <submittedName>
        <fullName evidence="7">DNA recombination protein RmuC</fullName>
    </submittedName>
</protein>
<sequence>MTLMSDIPFWWPLLGLLLLLCLLLLWQLRRQQLAAVLAQAQLAQQAERLQELQAERQQWQERHEQQQLQLMRLNSRVKEYETLLHAERQHHAERLQQQQDAEARLSEQFENLANRLFEQTSVNFRQLNQGQLDLLLGPLKTQLEGFRRQMSETHAEESRQRHGLKFELERLAQLNQQMSEEAAALTRALKGDSKQQGNWGEVVLARILEESGLRAGHEYELQVAATSRDGRRYQPDVVVHLPEGKDVIIDAKVSLTAYERYFNAEEESARAQALKEHLASVRGHIRELGRKDYHQLPGLRSLDYVLLFVAVEPAFLVALDADPTLVKFALDNNILLVSPTNLMVALRTIDNLWRQERQHQNARLIAEYAGRLYEKFRLYCEEMLALGGALGRAQESYDKAMQRLAGGRGNLVSQAERLRALGVEVSKPLPERLCEQAGLTEEPDDGLSLSVPLESPAQQEE</sequence>
<evidence type="ECO:0000256" key="4">
    <source>
        <dbReference type="ARBA" id="ARBA00023172"/>
    </source>
</evidence>
<dbReference type="PANTHER" id="PTHR30563">
    <property type="entry name" value="DNA RECOMBINATION PROTEIN RMUC"/>
    <property type="match status" value="1"/>
</dbReference>
<accession>A0ABP8PYY4</accession>
<keyword evidence="4" id="KW-0233">DNA recombination</keyword>
<dbReference type="Proteomes" id="UP001501321">
    <property type="component" value="Unassembled WGS sequence"/>
</dbReference>
<evidence type="ECO:0000256" key="6">
    <source>
        <dbReference type="SAM" id="MobiDB-lite"/>
    </source>
</evidence>
<reference evidence="8" key="1">
    <citation type="journal article" date="2019" name="Int. J. Syst. Evol. Microbiol.">
        <title>The Global Catalogue of Microorganisms (GCM) 10K type strain sequencing project: providing services to taxonomists for standard genome sequencing and annotation.</title>
        <authorList>
            <consortium name="The Broad Institute Genomics Platform"/>
            <consortium name="The Broad Institute Genome Sequencing Center for Infectious Disease"/>
            <person name="Wu L."/>
            <person name="Ma J."/>
        </authorList>
    </citation>
    <scope>NUCLEOTIDE SEQUENCE [LARGE SCALE GENOMIC DNA]</scope>
    <source>
        <strain evidence="8">JCM 32226</strain>
    </source>
</reference>
<comment type="function">
    <text evidence="1">Involved in DNA recombination.</text>
</comment>
<dbReference type="Pfam" id="PF02646">
    <property type="entry name" value="RmuC"/>
    <property type="match status" value="1"/>
</dbReference>
<dbReference type="PANTHER" id="PTHR30563:SF0">
    <property type="entry name" value="DNA RECOMBINATION PROTEIN RMUC"/>
    <property type="match status" value="1"/>
</dbReference>
<evidence type="ECO:0000313" key="7">
    <source>
        <dbReference type="EMBL" id="GAA4495007.1"/>
    </source>
</evidence>
<feature type="region of interest" description="Disordered" evidence="6">
    <location>
        <begin position="434"/>
        <end position="461"/>
    </location>
</feature>
<evidence type="ECO:0000256" key="1">
    <source>
        <dbReference type="ARBA" id="ARBA00003416"/>
    </source>
</evidence>
<dbReference type="InterPro" id="IPR003798">
    <property type="entry name" value="DNA_recombination_RmuC"/>
</dbReference>
<comment type="similarity">
    <text evidence="2">Belongs to the RmuC family.</text>
</comment>
<keyword evidence="8" id="KW-1185">Reference proteome</keyword>
<evidence type="ECO:0000256" key="2">
    <source>
        <dbReference type="ARBA" id="ARBA00009840"/>
    </source>
</evidence>
<proteinExistence type="inferred from homology"/>